<gene>
    <name evidence="1" type="ORF">BXY66_0547</name>
</gene>
<reference evidence="1 2" key="1">
    <citation type="submission" date="2019-03" db="EMBL/GenBank/DDBJ databases">
        <title>Genomic Encyclopedia of Archaeal and Bacterial Type Strains, Phase II (KMG-II): from individual species to whole genera.</title>
        <authorList>
            <person name="Goeker M."/>
        </authorList>
    </citation>
    <scope>NUCLEOTIDE SEQUENCE [LARGE SCALE GENOMIC DNA]</scope>
    <source>
        <strain evidence="1 2">DSM 26433</strain>
    </source>
</reference>
<name>A0A4V2Q3U0_9RHOB</name>
<protein>
    <submittedName>
        <fullName evidence="1">Uncharacterized protein</fullName>
    </submittedName>
</protein>
<keyword evidence="2" id="KW-1185">Reference proteome</keyword>
<dbReference type="Proteomes" id="UP000295673">
    <property type="component" value="Unassembled WGS sequence"/>
</dbReference>
<dbReference type="AlphaFoldDB" id="A0A4V2Q3U0"/>
<sequence>MFVKASMIRDLIARAKERVEELADMLDAEFGRLQPEERAVLVPVEKDRRDPRFPRG</sequence>
<dbReference type="EMBL" id="SMGR01000001">
    <property type="protein sequence ID" value="TCL08510.1"/>
    <property type="molecule type" value="Genomic_DNA"/>
</dbReference>
<evidence type="ECO:0000313" key="1">
    <source>
        <dbReference type="EMBL" id="TCL08510.1"/>
    </source>
</evidence>
<evidence type="ECO:0000313" key="2">
    <source>
        <dbReference type="Proteomes" id="UP000295673"/>
    </source>
</evidence>
<proteinExistence type="predicted"/>
<accession>A0A4V2Q3U0</accession>
<dbReference type="RefSeq" id="WP_165929089.1">
    <property type="nucleotide sequence ID" value="NZ_SMGR01000001.1"/>
</dbReference>
<comment type="caution">
    <text evidence="1">The sequence shown here is derived from an EMBL/GenBank/DDBJ whole genome shotgun (WGS) entry which is preliminary data.</text>
</comment>
<organism evidence="1 2">
    <name type="scientific">Shimia isoporae</name>
    <dbReference type="NCBI Taxonomy" id="647720"/>
    <lineage>
        <taxon>Bacteria</taxon>
        <taxon>Pseudomonadati</taxon>
        <taxon>Pseudomonadota</taxon>
        <taxon>Alphaproteobacteria</taxon>
        <taxon>Rhodobacterales</taxon>
        <taxon>Roseobacteraceae</taxon>
    </lineage>
</organism>